<dbReference type="SUPFAM" id="SSF54690">
    <property type="entry name" value="Molybdopterin synthase subunit MoaE"/>
    <property type="match status" value="1"/>
</dbReference>
<dbReference type="GO" id="GO:0030366">
    <property type="term" value="F:molybdopterin synthase activity"/>
    <property type="evidence" value="ECO:0007669"/>
    <property type="project" value="UniProtKB-EC"/>
</dbReference>
<evidence type="ECO:0000313" key="2">
    <source>
        <dbReference type="EMBL" id="MBB3116701.1"/>
    </source>
</evidence>
<organism evidence="2 3">
    <name type="scientific">Corynebacterium bovis DSM 20582 = CIP 54.80</name>
    <dbReference type="NCBI Taxonomy" id="927655"/>
    <lineage>
        <taxon>Bacteria</taxon>
        <taxon>Bacillati</taxon>
        <taxon>Actinomycetota</taxon>
        <taxon>Actinomycetes</taxon>
        <taxon>Mycobacteriales</taxon>
        <taxon>Corynebacteriaceae</taxon>
        <taxon>Corynebacterium</taxon>
    </lineage>
</organism>
<dbReference type="Pfam" id="PF02391">
    <property type="entry name" value="MoaE"/>
    <property type="match status" value="1"/>
</dbReference>
<dbReference type="InterPro" id="IPR036563">
    <property type="entry name" value="MoaE_sf"/>
</dbReference>
<protein>
    <submittedName>
        <fullName evidence="2">Molybdopterin synthase catalytic subunit</fullName>
        <ecNumber evidence="2">2.8.1.12</ecNumber>
    </submittedName>
</protein>
<evidence type="ECO:0000313" key="3">
    <source>
        <dbReference type="Proteomes" id="UP000612712"/>
    </source>
</evidence>
<dbReference type="EC" id="2.8.1.12" evidence="2"/>
<proteinExistence type="predicted"/>
<comment type="caution">
    <text evidence="2">The sequence shown here is derived from an EMBL/GenBank/DDBJ whole genome shotgun (WGS) entry which is preliminary data.</text>
</comment>
<dbReference type="AlphaFoldDB" id="A0A8I0CQ79"/>
<evidence type="ECO:0000256" key="1">
    <source>
        <dbReference type="SAM" id="MobiDB-lite"/>
    </source>
</evidence>
<dbReference type="InterPro" id="IPR003448">
    <property type="entry name" value="Mopterin_biosynth_MoaE"/>
</dbReference>
<dbReference type="PANTHER" id="PTHR23404">
    <property type="entry name" value="MOLYBDOPTERIN SYNTHASE RELATED"/>
    <property type="match status" value="1"/>
</dbReference>
<dbReference type="Gene3D" id="3.90.1170.40">
    <property type="entry name" value="Molybdopterin biosynthesis MoaE subunit"/>
    <property type="match status" value="1"/>
</dbReference>
<dbReference type="Proteomes" id="UP000612712">
    <property type="component" value="Unassembled WGS sequence"/>
</dbReference>
<keyword evidence="2" id="KW-0808">Transferase</keyword>
<feature type="region of interest" description="Disordered" evidence="1">
    <location>
        <begin position="1"/>
        <end position="47"/>
    </location>
</feature>
<accession>A0A8I0CQ79</accession>
<name>A0A8I0CQ79_9CORY</name>
<sequence length="190" mass="18958">MTDTDPATPGTPAPAADADAPAAATGPADAAPAADPATTPAADPATGTTTGLVGAVIVDTPLEDLLPAARRDTATDATGAVVTFEGVVRDHDGGRAVTALTYTAHPDAERVMAEVVAACVRDHPGVRVWAAHRVGPLGIGDLAFAVVCASAHRGPAFAAVADVADRVKSGVPVWKEQRLADGSTDWVGLS</sequence>
<dbReference type="GO" id="GO:0006777">
    <property type="term" value="P:Mo-molybdopterin cofactor biosynthetic process"/>
    <property type="evidence" value="ECO:0007669"/>
    <property type="project" value="InterPro"/>
</dbReference>
<reference evidence="2" key="1">
    <citation type="submission" date="2020-08" db="EMBL/GenBank/DDBJ databases">
        <title>Sequencing the genomes of 1000 actinobacteria strains.</title>
        <authorList>
            <person name="Klenk H.-P."/>
        </authorList>
    </citation>
    <scope>NUCLEOTIDE SEQUENCE</scope>
    <source>
        <strain evidence="2">DSM 20582</strain>
    </source>
</reference>
<dbReference type="CDD" id="cd00756">
    <property type="entry name" value="MoaE"/>
    <property type="match status" value="1"/>
</dbReference>
<gene>
    <name evidence="2" type="ORF">FHU32_001947</name>
</gene>
<dbReference type="EMBL" id="JACHWT010000008">
    <property type="protein sequence ID" value="MBB3116701.1"/>
    <property type="molecule type" value="Genomic_DNA"/>
</dbReference>